<name>A0A252F1Q1_9FIRM</name>
<dbReference type="OrthoDB" id="9776650at2"/>
<feature type="compositionally biased region" description="Basic residues" evidence="2">
    <location>
        <begin position="210"/>
        <end position="221"/>
    </location>
</feature>
<dbReference type="InterPro" id="IPR013520">
    <property type="entry name" value="Ribonucl_H"/>
</dbReference>
<dbReference type="CDD" id="cd06130">
    <property type="entry name" value="DNA_pol_III_epsilon_like"/>
    <property type="match status" value="1"/>
</dbReference>
<dbReference type="SUPFAM" id="SSF53098">
    <property type="entry name" value="Ribonuclease H-like"/>
    <property type="match status" value="1"/>
</dbReference>
<feature type="compositionally biased region" description="Basic and acidic residues" evidence="2">
    <location>
        <begin position="222"/>
        <end position="234"/>
    </location>
</feature>
<dbReference type="Gene3D" id="3.30.420.10">
    <property type="entry name" value="Ribonuclease H-like superfamily/Ribonuclease H"/>
    <property type="match status" value="1"/>
</dbReference>
<dbReference type="GO" id="GO:0003676">
    <property type="term" value="F:nucleic acid binding"/>
    <property type="evidence" value="ECO:0007669"/>
    <property type="project" value="InterPro"/>
</dbReference>
<keyword evidence="1" id="KW-0378">Hydrolase</keyword>
<feature type="region of interest" description="Disordered" evidence="2">
    <location>
        <begin position="188"/>
        <end position="234"/>
    </location>
</feature>
<evidence type="ECO:0000256" key="1">
    <source>
        <dbReference type="ARBA" id="ARBA00022839"/>
    </source>
</evidence>
<organism evidence="4 5">
    <name type="scientific">Butyricicoccus porcorum</name>
    <dbReference type="NCBI Taxonomy" id="1945634"/>
    <lineage>
        <taxon>Bacteria</taxon>
        <taxon>Bacillati</taxon>
        <taxon>Bacillota</taxon>
        <taxon>Clostridia</taxon>
        <taxon>Eubacteriales</taxon>
        <taxon>Butyricicoccaceae</taxon>
        <taxon>Butyricicoccus</taxon>
    </lineage>
</organism>
<dbReference type="GO" id="GO:0005829">
    <property type="term" value="C:cytosol"/>
    <property type="evidence" value="ECO:0007669"/>
    <property type="project" value="TreeGrafter"/>
</dbReference>
<feature type="compositionally biased region" description="Basic and acidic residues" evidence="2">
    <location>
        <begin position="197"/>
        <end position="209"/>
    </location>
</feature>
<dbReference type="EMBL" id="NHOC01000010">
    <property type="protein sequence ID" value="OUM19725.1"/>
    <property type="molecule type" value="Genomic_DNA"/>
</dbReference>
<keyword evidence="1" id="KW-0269">Exonuclease</keyword>
<evidence type="ECO:0000313" key="5">
    <source>
        <dbReference type="Proteomes" id="UP000194903"/>
    </source>
</evidence>
<dbReference type="InterPro" id="IPR036397">
    <property type="entry name" value="RNaseH_sf"/>
</dbReference>
<dbReference type="PANTHER" id="PTHR30231">
    <property type="entry name" value="DNA POLYMERASE III SUBUNIT EPSILON"/>
    <property type="match status" value="1"/>
</dbReference>
<proteinExistence type="predicted"/>
<dbReference type="InterPro" id="IPR012337">
    <property type="entry name" value="RNaseH-like_sf"/>
</dbReference>
<dbReference type="Proteomes" id="UP000194903">
    <property type="component" value="Unassembled WGS sequence"/>
</dbReference>
<accession>A0A252F1Q1</accession>
<evidence type="ECO:0000256" key="2">
    <source>
        <dbReference type="SAM" id="MobiDB-lite"/>
    </source>
</evidence>
<dbReference type="AlphaFoldDB" id="A0A252F1Q1"/>
<gene>
    <name evidence="4" type="ORF">CBW42_11215</name>
</gene>
<dbReference type="SMART" id="SM00479">
    <property type="entry name" value="EXOIII"/>
    <property type="match status" value="1"/>
</dbReference>
<dbReference type="GO" id="GO:0008408">
    <property type="term" value="F:3'-5' exonuclease activity"/>
    <property type="evidence" value="ECO:0007669"/>
    <property type="project" value="TreeGrafter"/>
</dbReference>
<sequence>MKFTAIDFETANASMLSACSIGIVEFEDGVPVRETYTLIRPPEEYGKFNWYNVRIHGIKATMVKDAPTFDKVWEQIRDSIDGQLIVCHNAAFDTVVLCRLLEYYGIAIPTFDYVCTVKISQLLWPEMENHKLDTVCNDLNIVLNHHEALSDARACGLIFAEALKSQHCIDTADLLDALEMRVGHVSPKGRQSCSTSEEVRRKMISDKKKQASRRKYFARRHSAADTKEKGEKPS</sequence>
<dbReference type="FunFam" id="3.30.420.10:FF:000045">
    <property type="entry name" value="3'-5' exonuclease DinG"/>
    <property type="match status" value="1"/>
</dbReference>
<evidence type="ECO:0000259" key="3">
    <source>
        <dbReference type="SMART" id="SM00479"/>
    </source>
</evidence>
<feature type="domain" description="Exonuclease" evidence="3">
    <location>
        <begin position="2"/>
        <end position="168"/>
    </location>
</feature>
<dbReference type="RefSeq" id="WP_087021456.1">
    <property type="nucleotide sequence ID" value="NZ_CP178353.1"/>
</dbReference>
<dbReference type="Pfam" id="PF00929">
    <property type="entry name" value="RNase_T"/>
    <property type="match status" value="1"/>
</dbReference>
<evidence type="ECO:0000313" key="4">
    <source>
        <dbReference type="EMBL" id="OUM19725.1"/>
    </source>
</evidence>
<keyword evidence="1" id="KW-0540">Nuclease</keyword>
<comment type="caution">
    <text evidence="4">The sequence shown here is derived from an EMBL/GenBank/DDBJ whole genome shotgun (WGS) entry which is preliminary data.</text>
</comment>
<keyword evidence="5" id="KW-1185">Reference proteome</keyword>
<protein>
    <recommendedName>
        <fullName evidence="3">Exonuclease domain-containing protein</fullName>
    </recommendedName>
</protein>
<dbReference type="PANTHER" id="PTHR30231:SF42">
    <property type="entry name" value="EXONUCLEASE"/>
    <property type="match status" value="1"/>
</dbReference>
<reference evidence="4 5" key="1">
    <citation type="submission" date="2017-05" db="EMBL/GenBank/DDBJ databases">
        <title>Butyricicoccus porcorum sp. nov. a butyrate-producing bacterium from the swine intestinal tract.</title>
        <authorList>
            <person name="Trachsel J."/>
            <person name="Humphrey S."/>
            <person name="Allen H.K."/>
        </authorList>
    </citation>
    <scope>NUCLEOTIDE SEQUENCE [LARGE SCALE GENOMIC DNA]</scope>
    <source>
        <strain evidence="4">BB10</strain>
    </source>
</reference>